<keyword evidence="3" id="KW-1185">Reference proteome</keyword>
<comment type="caution">
    <text evidence="2">The sequence shown here is derived from an EMBL/GenBank/DDBJ whole genome shotgun (WGS) entry which is preliminary data.</text>
</comment>
<keyword evidence="1" id="KW-1133">Transmembrane helix</keyword>
<evidence type="ECO:0000256" key="1">
    <source>
        <dbReference type="SAM" id="Phobius"/>
    </source>
</evidence>
<name>A0A8J3K827_9ACTN</name>
<sequence length="50" mass="5467">MSTRYSDSYVFSRAMDADPRPADPVDTRVTLIVQLFLLALAGLIIALAVI</sequence>
<reference evidence="2 3" key="1">
    <citation type="submission" date="2021-01" db="EMBL/GenBank/DDBJ databases">
        <title>Whole genome shotgun sequence of Catellatospora chokoriensis NBRC 107358.</title>
        <authorList>
            <person name="Komaki H."/>
            <person name="Tamura T."/>
        </authorList>
    </citation>
    <scope>NUCLEOTIDE SEQUENCE [LARGE SCALE GENOMIC DNA]</scope>
    <source>
        <strain evidence="2 3">NBRC 107358</strain>
    </source>
</reference>
<dbReference type="EMBL" id="BONG01000045">
    <property type="protein sequence ID" value="GIF92415.1"/>
    <property type="molecule type" value="Genomic_DNA"/>
</dbReference>
<accession>A0A8J3K827</accession>
<keyword evidence="1" id="KW-0812">Transmembrane</keyword>
<proteinExistence type="predicted"/>
<organism evidence="2 3">
    <name type="scientific">Catellatospora chokoriensis</name>
    <dbReference type="NCBI Taxonomy" id="310353"/>
    <lineage>
        <taxon>Bacteria</taxon>
        <taxon>Bacillati</taxon>
        <taxon>Actinomycetota</taxon>
        <taxon>Actinomycetes</taxon>
        <taxon>Micromonosporales</taxon>
        <taxon>Micromonosporaceae</taxon>
        <taxon>Catellatospora</taxon>
    </lineage>
</organism>
<feature type="transmembrane region" description="Helical" evidence="1">
    <location>
        <begin position="29"/>
        <end position="49"/>
    </location>
</feature>
<dbReference type="AlphaFoldDB" id="A0A8J3K827"/>
<evidence type="ECO:0000313" key="3">
    <source>
        <dbReference type="Proteomes" id="UP000619293"/>
    </source>
</evidence>
<keyword evidence="1" id="KW-0472">Membrane</keyword>
<evidence type="ECO:0000313" key="2">
    <source>
        <dbReference type="EMBL" id="GIF92415.1"/>
    </source>
</evidence>
<protein>
    <submittedName>
        <fullName evidence="2">Uncharacterized protein</fullName>
    </submittedName>
</protein>
<dbReference type="Proteomes" id="UP000619293">
    <property type="component" value="Unassembled WGS sequence"/>
</dbReference>
<gene>
    <name evidence="2" type="ORF">Cch02nite_58590</name>
</gene>
<dbReference type="RefSeq" id="WP_191838281.1">
    <property type="nucleotide sequence ID" value="NZ_BAAALB010000003.1"/>
</dbReference>